<dbReference type="GeneID" id="82190878"/>
<dbReference type="RefSeq" id="WP_016309572.1">
    <property type="nucleotide sequence ID" value="NZ_KE159646.1"/>
</dbReference>
<keyword evidence="2" id="KW-1185">Reference proteome</keyword>
<dbReference type="AlphaFoldDB" id="R9L5B9"/>
<evidence type="ECO:0000313" key="1">
    <source>
        <dbReference type="EMBL" id="EOS50952.1"/>
    </source>
</evidence>
<dbReference type="STRING" id="1235794.C811_01369"/>
<dbReference type="Proteomes" id="UP000014204">
    <property type="component" value="Unassembled WGS sequence"/>
</dbReference>
<name>R9L5B9_9ACTN</name>
<organism evidence="1 2">
    <name type="scientific">Adlercreutzia caecimuris B7</name>
    <dbReference type="NCBI Taxonomy" id="1235794"/>
    <lineage>
        <taxon>Bacteria</taxon>
        <taxon>Bacillati</taxon>
        <taxon>Actinomycetota</taxon>
        <taxon>Coriobacteriia</taxon>
        <taxon>Eggerthellales</taxon>
        <taxon>Eggerthellaceae</taxon>
        <taxon>Adlercreutzia</taxon>
    </lineage>
</organism>
<evidence type="ECO:0000313" key="2">
    <source>
        <dbReference type="Proteomes" id="UP000014204"/>
    </source>
</evidence>
<reference evidence="1 2" key="1">
    <citation type="submission" date="2013-04" db="EMBL/GenBank/DDBJ databases">
        <title>The Genome Sequence of Enterorhabdus caecimuris B7.</title>
        <authorList>
            <consortium name="The Broad Institute Genomics Platform"/>
            <consortium name="The Broad Institute Genome Sequencing Center for Infectious Disease"/>
            <person name="Earl A."/>
            <person name="Xavier R."/>
            <person name="Elson C."/>
            <person name="Duck W."/>
            <person name="Walker B."/>
            <person name="Young S."/>
            <person name="Zeng Q."/>
            <person name="Gargeya S."/>
            <person name="Fitzgerald M."/>
            <person name="Haas B."/>
            <person name="Abouelleil A."/>
            <person name="Allen A.W."/>
            <person name="Alvarado L."/>
            <person name="Arachchi H.M."/>
            <person name="Berlin A.M."/>
            <person name="Chapman S.B."/>
            <person name="Gainer-Dewar J."/>
            <person name="Goldberg J."/>
            <person name="Griggs A."/>
            <person name="Gujja S."/>
            <person name="Hansen M."/>
            <person name="Howarth C."/>
            <person name="Imamovic A."/>
            <person name="Ireland A."/>
            <person name="Larimer J."/>
            <person name="McCowan C."/>
            <person name="Murphy C."/>
            <person name="Pearson M."/>
            <person name="Poon T.W."/>
            <person name="Priest M."/>
            <person name="Roberts A."/>
            <person name="Saif S."/>
            <person name="Shea T."/>
            <person name="Sisk P."/>
            <person name="Sykes S."/>
            <person name="Wortman J."/>
            <person name="Nusbaum C."/>
            <person name="Birren B."/>
        </authorList>
    </citation>
    <scope>NUCLEOTIDE SEQUENCE [LARGE SCALE GENOMIC DNA]</scope>
    <source>
        <strain evidence="1 2">B7</strain>
    </source>
</reference>
<comment type="caution">
    <text evidence="1">The sequence shown here is derived from an EMBL/GenBank/DDBJ whole genome shotgun (WGS) entry which is preliminary data.</text>
</comment>
<proteinExistence type="predicted"/>
<accession>R9L5B9</accession>
<gene>
    <name evidence="1" type="ORF">C811_01369</name>
</gene>
<dbReference type="OrthoDB" id="275232at2"/>
<protein>
    <submittedName>
        <fullName evidence="1">Uncharacterized protein</fullName>
    </submittedName>
</protein>
<dbReference type="EMBL" id="ASSY01000008">
    <property type="protein sequence ID" value="EOS50952.1"/>
    <property type="molecule type" value="Genomic_DNA"/>
</dbReference>
<sequence>MIDAFTDYESKDDLVTHDYKSGEKEALLSYMRSFRYDAVAAGFFDDVVTGEMKIGIDYLAFDDGIFSWTSRDTYHVEHYDLAPRDEFLAAALAA</sequence>
<dbReference type="HOGENOM" id="CLU_2381596_0_0_11"/>